<organism evidence="2 3">
    <name type="scientific">Lentisphaera araneosa HTCC2155</name>
    <dbReference type="NCBI Taxonomy" id="313628"/>
    <lineage>
        <taxon>Bacteria</taxon>
        <taxon>Pseudomonadati</taxon>
        <taxon>Lentisphaerota</taxon>
        <taxon>Lentisphaeria</taxon>
        <taxon>Lentisphaerales</taxon>
        <taxon>Lentisphaeraceae</taxon>
        <taxon>Lentisphaera</taxon>
    </lineage>
</organism>
<keyword evidence="1" id="KW-0472">Membrane</keyword>
<reference evidence="2 3" key="1">
    <citation type="journal article" date="2010" name="J. Bacteriol.">
        <title>Genome sequence of Lentisphaera araneosa HTCC2155T, the type species of the order Lentisphaerales in the phylum Lentisphaerae.</title>
        <authorList>
            <person name="Thrash J.C."/>
            <person name="Cho J.C."/>
            <person name="Vergin K.L."/>
            <person name="Morris R.M."/>
            <person name="Giovannoni S.J."/>
        </authorList>
    </citation>
    <scope>NUCLEOTIDE SEQUENCE [LARGE SCALE GENOMIC DNA]</scope>
    <source>
        <strain evidence="2 3">HTCC2155</strain>
    </source>
</reference>
<keyword evidence="3" id="KW-1185">Reference proteome</keyword>
<proteinExistence type="predicted"/>
<accession>A6DHP6</accession>
<dbReference type="RefSeq" id="WP_007277431.1">
    <property type="nucleotide sequence ID" value="NZ_ABCK01000003.1"/>
</dbReference>
<sequence length="415" mass="46973">MNVKSDQLSLPNPTICGGQLYYKALLLNSIIPKGIIYKTYKNLSVLYLRTVRALAISPKLFLRSVEDYINYCKLSIGTALEVGYLNKLLHALYKKPFTAPTRRAKKIIYLPSRYLKTIAITWFLLLCTCVPLLLMKKLDPYSPQSPDHFWQYANHLYALPLEDRVYPIHDVDRVCNILDYLLYKELQVASTRSSQYALASAREIYDDIARSSLRWPLEAYLLSGLPSSDISQLLDVPIKTIGSYKSTFFDLGPVIDRPQLLNSFLYANCTDLAEDIQAKQMVVQLGLDAYLFNFHQVPLAEPQQKSLHQSCKEAYQSQKSLALAGVTQLSKSQIEVELLLLKERQVAASEMRINHGGEVGQDWDDDSIPLDKLRALDLRNIQERAGEAVVKLQQSQELSPHMAAISMIRQNGGGL</sequence>
<dbReference type="EMBL" id="ABCK01000003">
    <property type="protein sequence ID" value="EDM29129.1"/>
    <property type="molecule type" value="Genomic_DNA"/>
</dbReference>
<evidence type="ECO:0000313" key="3">
    <source>
        <dbReference type="Proteomes" id="UP000004947"/>
    </source>
</evidence>
<name>A6DHP6_9BACT</name>
<evidence type="ECO:0000256" key="1">
    <source>
        <dbReference type="SAM" id="Phobius"/>
    </source>
</evidence>
<dbReference type="AlphaFoldDB" id="A6DHP6"/>
<dbReference type="Proteomes" id="UP000004947">
    <property type="component" value="Unassembled WGS sequence"/>
</dbReference>
<keyword evidence="1" id="KW-1133">Transmembrane helix</keyword>
<protein>
    <submittedName>
        <fullName evidence="2">Uncharacterized protein</fullName>
    </submittedName>
</protein>
<feature type="transmembrane region" description="Helical" evidence="1">
    <location>
        <begin position="114"/>
        <end position="135"/>
    </location>
</feature>
<evidence type="ECO:0000313" key="2">
    <source>
        <dbReference type="EMBL" id="EDM29129.1"/>
    </source>
</evidence>
<keyword evidence="1" id="KW-0812">Transmembrane</keyword>
<comment type="caution">
    <text evidence="2">The sequence shown here is derived from an EMBL/GenBank/DDBJ whole genome shotgun (WGS) entry which is preliminary data.</text>
</comment>
<dbReference type="STRING" id="313628.LNTAR_14972"/>
<gene>
    <name evidence="2" type="ORF">LNTAR_14972</name>
</gene>